<dbReference type="AlphaFoldDB" id="A0A162IP46"/>
<organism evidence="6 7">
    <name type="scientific">Ascosphaera apis ARSEF 7405</name>
    <dbReference type="NCBI Taxonomy" id="392613"/>
    <lineage>
        <taxon>Eukaryota</taxon>
        <taxon>Fungi</taxon>
        <taxon>Dikarya</taxon>
        <taxon>Ascomycota</taxon>
        <taxon>Pezizomycotina</taxon>
        <taxon>Eurotiomycetes</taxon>
        <taxon>Eurotiomycetidae</taxon>
        <taxon>Onygenales</taxon>
        <taxon>Ascosphaeraceae</taxon>
        <taxon>Ascosphaera</taxon>
    </lineage>
</organism>
<dbReference type="VEuPathDB" id="FungiDB:AAP_01036"/>
<dbReference type="EMBL" id="AZGZ01000003">
    <property type="protein sequence ID" value="KZZ96263.1"/>
    <property type="molecule type" value="Genomic_DNA"/>
</dbReference>
<evidence type="ECO:0000313" key="6">
    <source>
        <dbReference type="EMBL" id="KZZ96263.1"/>
    </source>
</evidence>
<feature type="compositionally biased region" description="Acidic residues" evidence="5">
    <location>
        <begin position="94"/>
        <end position="106"/>
    </location>
</feature>
<feature type="compositionally biased region" description="Basic and acidic residues" evidence="5">
    <location>
        <begin position="34"/>
        <end position="47"/>
    </location>
</feature>
<dbReference type="Pfam" id="PF15341">
    <property type="entry name" value="SLX9"/>
    <property type="match status" value="1"/>
</dbReference>
<dbReference type="GO" id="GO:0000462">
    <property type="term" value="P:maturation of SSU-rRNA from tricistronic rRNA transcript (SSU-rRNA, 5.8S rRNA, LSU-rRNA)"/>
    <property type="evidence" value="ECO:0007669"/>
    <property type="project" value="InterPro"/>
</dbReference>
<feature type="compositionally biased region" description="Basic residues" evidence="5">
    <location>
        <begin position="67"/>
        <end position="78"/>
    </location>
</feature>
<feature type="compositionally biased region" description="Basic and acidic residues" evidence="5">
    <location>
        <begin position="55"/>
        <end position="66"/>
    </location>
</feature>
<evidence type="ECO:0000256" key="5">
    <source>
        <dbReference type="SAM" id="MobiDB-lite"/>
    </source>
</evidence>
<feature type="region of interest" description="Disordered" evidence="5">
    <location>
        <begin position="1"/>
        <end position="21"/>
    </location>
</feature>
<feature type="region of interest" description="Disordered" evidence="5">
    <location>
        <begin position="34"/>
        <end position="123"/>
    </location>
</feature>
<feature type="compositionally biased region" description="Low complexity" evidence="5">
    <location>
        <begin position="82"/>
        <end position="93"/>
    </location>
</feature>
<comment type="caution">
    <text evidence="6">The sequence shown here is derived from an EMBL/GenBank/DDBJ whole genome shotgun (WGS) entry which is preliminary data.</text>
</comment>
<evidence type="ECO:0000256" key="1">
    <source>
        <dbReference type="ARBA" id="ARBA00004604"/>
    </source>
</evidence>
<dbReference type="OrthoDB" id="5429132at2759"/>
<gene>
    <name evidence="6" type="ORF">AAP_01036</name>
</gene>
<name>A0A162IP46_9EURO</name>
<keyword evidence="4" id="KW-0539">Nucleus</keyword>
<feature type="compositionally biased region" description="Polar residues" evidence="5">
    <location>
        <begin position="176"/>
        <end position="185"/>
    </location>
</feature>
<evidence type="ECO:0000256" key="2">
    <source>
        <dbReference type="ARBA" id="ARBA00011022"/>
    </source>
</evidence>
<sequence>MVSALQAPIAPNRRDRKGRQLASFVKTTAVQDTSDDHFPFRDEFKTNKKDKRQIKHETFMSKIEKSRSKKLKRRRPSKKLVANLDSLADALPSADEDDDNDDDDTDMTGSPKRKRSAKNAISGQMNIIKQKSLKHKPGAMKKKEKLDRMERDRFSKNLAQMSSVPAVSTPAVADGANSQPAAPTSTRWAALRNFISQTMEQNPEFAAKGNQ</sequence>
<dbReference type="GO" id="GO:0005730">
    <property type="term" value="C:nucleolus"/>
    <property type="evidence" value="ECO:0007669"/>
    <property type="project" value="UniProtKB-SubCell"/>
</dbReference>
<proteinExistence type="inferred from homology"/>
<dbReference type="InterPro" id="IPR028160">
    <property type="entry name" value="Slx9-like"/>
</dbReference>
<reference evidence="6 7" key="1">
    <citation type="journal article" date="2016" name="Genome Biol. Evol.">
        <title>Divergent and convergent evolution of fungal pathogenicity.</title>
        <authorList>
            <person name="Shang Y."/>
            <person name="Xiao G."/>
            <person name="Zheng P."/>
            <person name="Cen K."/>
            <person name="Zhan S."/>
            <person name="Wang C."/>
        </authorList>
    </citation>
    <scope>NUCLEOTIDE SEQUENCE [LARGE SCALE GENOMIC DNA]</scope>
    <source>
        <strain evidence="6 7">ARSEF 7405</strain>
    </source>
</reference>
<evidence type="ECO:0000313" key="7">
    <source>
        <dbReference type="Proteomes" id="UP000242877"/>
    </source>
</evidence>
<keyword evidence="7" id="KW-1185">Reference proteome</keyword>
<evidence type="ECO:0000256" key="3">
    <source>
        <dbReference type="ARBA" id="ARBA00021321"/>
    </source>
</evidence>
<evidence type="ECO:0000256" key="4">
    <source>
        <dbReference type="ARBA" id="ARBA00023242"/>
    </source>
</evidence>
<dbReference type="Proteomes" id="UP000242877">
    <property type="component" value="Unassembled WGS sequence"/>
</dbReference>
<dbReference type="GO" id="GO:0030686">
    <property type="term" value="C:90S preribosome"/>
    <property type="evidence" value="ECO:0007669"/>
    <property type="project" value="InterPro"/>
</dbReference>
<protein>
    <recommendedName>
        <fullName evidence="3">Ribosome biogenesis protein SLX9</fullName>
    </recommendedName>
</protein>
<comment type="similarity">
    <text evidence="2">Belongs to the SLX9 family.</text>
</comment>
<accession>A0A162IP46</accession>
<comment type="subcellular location">
    <subcellularLocation>
        <location evidence="1">Nucleus</location>
        <location evidence="1">Nucleolus</location>
    </subcellularLocation>
</comment>
<dbReference type="GO" id="GO:0030688">
    <property type="term" value="C:preribosome, small subunit precursor"/>
    <property type="evidence" value="ECO:0007669"/>
    <property type="project" value="InterPro"/>
</dbReference>
<feature type="region of interest" description="Disordered" evidence="5">
    <location>
        <begin position="158"/>
        <end position="185"/>
    </location>
</feature>